<name>A0ABW5LUT9_9FLAO</name>
<keyword evidence="4" id="KW-1185">Reference proteome</keyword>
<evidence type="ECO:0000256" key="1">
    <source>
        <dbReference type="PROSITE-ProRule" id="PRU00278"/>
    </source>
</evidence>
<dbReference type="PANTHER" id="PTHR47245:SF2">
    <property type="entry name" value="PEPTIDYL-PROLYL CIS-TRANS ISOMERASE HP_0175-RELATED"/>
    <property type="match status" value="1"/>
</dbReference>
<organism evidence="3 4">
    <name type="scientific">Pseudotenacibaculum haliotis</name>
    <dbReference type="NCBI Taxonomy" id="1862138"/>
    <lineage>
        <taxon>Bacteria</taxon>
        <taxon>Pseudomonadati</taxon>
        <taxon>Bacteroidota</taxon>
        <taxon>Flavobacteriia</taxon>
        <taxon>Flavobacteriales</taxon>
        <taxon>Flavobacteriaceae</taxon>
        <taxon>Pseudotenacibaculum</taxon>
    </lineage>
</organism>
<reference evidence="4" key="1">
    <citation type="journal article" date="2019" name="Int. J. Syst. Evol. Microbiol.">
        <title>The Global Catalogue of Microorganisms (GCM) 10K type strain sequencing project: providing services to taxonomists for standard genome sequencing and annotation.</title>
        <authorList>
            <consortium name="The Broad Institute Genomics Platform"/>
            <consortium name="The Broad Institute Genome Sequencing Center for Infectious Disease"/>
            <person name="Wu L."/>
            <person name="Ma J."/>
        </authorList>
    </citation>
    <scope>NUCLEOTIDE SEQUENCE [LARGE SCALE GENOMIC DNA]</scope>
    <source>
        <strain evidence="4">KCTC 52127</strain>
    </source>
</reference>
<comment type="caution">
    <text evidence="3">The sequence shown here is derived from an EMBL/GenBank/DDBJ whole genome shotgun (WGS) entry which is preliminary data.</text>
</comment>
<dbReference type="InterPro" id="IPR023058">
    <property type="entry name" value="PPIase_PpiC_CS"/>
</dbReference>
<feature type="domain" description="PpiC" evidence="2">
    <location>
        <begin position="120"/>
        <end position="222"/>
    </location>
</feature>
<dbReference type="InterPro" id="IPR000297">
    <property type="entry name" value="PPIase_PpiC"/>
</dbReference>
<accession>A0ABW5LUT9</accession>
<evidence type="ECO:0000313" key="4">
    <source>
        <dbReference type="Proteomes" id="UP001597508"/>
    </source>
</evidence>
<dbReference type="SUPFAM" id="SSF54534">
    <property type="entry name" value="FKBP-like"/>
    <property type="match status" value="2"/>
</dbReference>
<dbReference type="EC" id="5.2.1.8" evidence="3"/>
<dbReference type="EMBL" id="JBHULH010000009">
    <property type="protein sequence ID" value="MFD2568405.1"/>
    <property type="molecule type" value="Genomic_DNA"/>
</dbReference>
<dbReference type="PROSITE" id="PS01096">
    <property type="entry name" value="PPIC_PPIASE_1"/>
    <property type="match status" value="1"/>
</dbReference>
<dbReference type="GO" id="GO:0003755">
    <property type="term" value="F:peptidyl-prolyl cis-trans isomerase activity"/>
    <property type="evidence" value="ECO:0007669"/>
    <property type="project" value="UniProtKB-EC"/>
</dbReference>
<dbReference type="Proteomes" id="UP001597508">
    <property type="component" value="Unassembled WGS sequence"/>
</dbReference>
<proteinExistence type="predicted"/>
<dbReference type="PANTHER" id="PTHR47245">
    <property type="entry name" value="PEPTIDYLPROLYL ISOMERASE"/>
    <property type="match status" value="1"/>
</dbReference>
<keyword evidence="1 3" id="KW-0413">Isomerase</keyword>
<dbReference type="RefSeq" id="WP_379667112.1">
    <property type="nucleotide sequence ID" value="NZ_JBHULH010000009.1"/>
</dbReference>
<keyword evidence="1" id="KW-0697">Rotamase</keyword>
<dbReference type="Gene3D" id="3.10.50.40">
    <property type="match status" value="2"/>
</dbReference>
<gene>
    <name evidence="3" type="ORF">ACFSRZ_13595</name>
</gene>
<dbReference type="Pfam" id="PF00639">
    <property type="entry name" value="Rotamase"/>
    <property type="match status" value="2"/>
</dbReference>
<feature type="domain" description="PpiC" evidence="2">
    <location>
        <begin position="227"/>
        <end position="323"/>
    </location>
</feature>
<dbReference type="InterPro" id="IPR046357">
    <property type="entry name" value="PPIase_dom_sf"/>
</dbReference>
<dbReference type="PROSITE" id="PS50198">
    <property type="entry name" value="PPIC_PPIASE_2"/>
    <property type="match status" value="2"/>
</dbReference>
<evidence type="ECO:0000313" key="3">
    <source>
        <dbReference type="EMBL" id="MFD2568405.1"/>
    </source>
</evidence>
<protein>
    <submittedName>
        <fullName evidence="3">Peptidylprolyl isomerase</fullName>
        <ecNumber evidence="3">5.2.1.8</ecNumber>
    </submittedName>
</protein>
<sequence>MRNKVLIFAFIAISLQVFSQKDKETVVTINGEKVSVADFKKVYEKNLNAIDNEEGKDVAKNLDLFINYKLKVKEAYQRNLDTLKSYKREIQTYRNQLTAPYLQDKEYLEELIKEAYNRTKTEIRASHILVRLPRAFTPQDTLKAYNKILEIRDRILKGESFDKVAKETSEDQSAKDNGGDLGYFYAFRMLYEFEDVAYKTKEGEVSMPFKTRFGYHIVKRTGTRPSQGERQVAHILISDTSAVGKKKIDEVYEKLKKGENFKVLAQEYSNDRNSKGKGGVLAKFGTGRMVKPFEKATFSLTKVDEYSKPFRTKFGWHIVKLIEEFPVLSFEEMKPEISNRVKRNGRAKLSDKAVLDRLKSEYSIAEIEDAKSILNRKDIRAIPKDSLQKTILKINEKELTQQDFVAYIVNRRHLPIDVLFTNFINQEVLTYFKDNLRNTNPEFASTLKEYEDGLLLFELMQKKIWDKSNDTIALKGYFDKNLANYKVKDLSKIKGKVMSDYQNALEGQWIKELRSKSSIKINKRVLKKLIKYYRKES</sequence>
<dbReference type="InterPro" id="IPR050245">
    <property type="entry name" value="PrsA_foldase"/>
</dbReference>
<evidence type="ECO:0000259" key="2">
    <source>
        <dbReference type="PROSITE" id="PS50198"/>
    </source>
</evidence>